<accession>A0ABT0E564</accession>
<evidence type="ECO:0000313" key="12">
    <source>
        <dbReference type="EMBL" id="MCK0536772.1"/>
    </source>
</evidence>
<dbReference type="PIRSF" id="PIRSF000980">
    <property type="entry name" value="RecC"/>
    <property type="match status" value="1"/>
</dbReference>
<dbReference type="InterPro" id="IPR011335">
    <property type="entry name" value="Restrct_endonuc-II-like"/>
</dbReference>
<keyword evidence="1 10" id="KW-0540">Nuclease</keyword>
<evidence type="ECO:0000256" key="1">
    <source>
        <dbReference type="ARBA" id="ARBA00022722"/>
    </source>
</evidence>
<dbReference type="Gene3D" id="3.40.50.300">
    <property type="entry name" value="P-loop containing nucleotide triphosphate hydrolases"/>
    <property type="match status" value="2"/>
</dbReference>
<dbReference type="Proteomes" id="UP001165524">
    <property type="component" value="Unassembled WGS sequence"/>
</dbReference>
<keyword evidence="13" id="KW-1185">Reference proteome</keyword>
<dbReference type="SUPFAM" id="SSF52980">
    <property type="entry name" value="Restriction endonuclease-like"/>
    <property type="match status" value="1"/>
</dbReference>
<evidence type="ECO:0000256" key="2">
    <source>
        <dbReference type="ARBA" id="ARBA00022741"/>
    </source>
</evidence>
<keyword evidence="6 10" id="KW-0269">Exonuclease</keyword>
<dbReference type="PANTHER" id="PTHR30591">
    <property type="entry name" value="RECBCD ENZYME SUBUNIT RECC"/>
    <property type="match status" value="1"/>
</dbReference>
<dbReference type="InterPro" id="IPR041500">
    <property type="entry name" value="RecC_C"/>
</dbReference>
<keyword evidence="9 10" id="KW-0234">DNA repair</keyword>
<comment type="miscellaneous">
    <text evidence="10">In the RecBCD complex, RecB has a slow 3'-5' helicase, an exonuclease activity and loads RecA onto ssDNA, RecD has a fast 5'-3' helicase activity, while RecC stimulates the ATPase and processivity of the RecB helicase and contributes to recognition of the Chi site.</text>
</comment>
<evidence type="ECO:0000256" key="10">
    <source>
        <dbReference type="HAMAP-Rule" id="MF_01486"/>
    </source>
</evidence>
<evidence type="ECO:0000256" key="5">
    <source>
        <dbReference type="ARBA" id="ARBA00022806"/>
    </source>
</evidence>
<dbReference type="InterPro" id="IPR006697">
    <property type="entry name" value="RecC"/>
</dbReference>
<evidence type="ECO:0000259" key="11">
    <source>
        <dbReference type="Pfam" id="PF17946"/>
    </source>
</evidence>
<comment type="similarity">
    <text evidence="10">Belongs to the RecC family.</text>
</comment>
<dbReference type="SUPFAM" id="SSF52540">
    <property type="entry name" value="P-loop containing nucleoside triphosphate hydrolases"/>
    <property type="match status" value="2"/>
</dbReference>
<evidence type="ECO:0000256" key="9">
    <source>
        <dbReference type="ARBA" id="ARBA00023204"/>
    </source>
</evidence>
<comment type="caution">
    <text evidence="12">The sequence shown here is derived from an EMBL/GenBank/DDBJ whole genome shotgun (WGS) entry which is preliminary data.</text>
</comment>
<dbReference type="PANTHER" id="PTHR30591:SF1">
    <property type="entry name" value="RECBCD ENZYME SUBUNIT RECC"/>
    <property type="match status" value="1"/>
</dbReference>
<keyword evidence="4 10" id="KW-0378">Hydrolase</keyword>
<dbReference type="NCBIfam" id="TIGR01450">
    <property type="entry name" value="recC"/>
    <property type="match status" value="1"/>
</dbReference>
<keyword evidence="7 10" id="KW-0067">ATP-binding</keyword>
<dbReference type="Gene3D" id="3.40.50.10930">
    <property type="match status" value="1"/>
</dbReference>
<dbReference type="HAMAP" id="MF_01486">
    <property type="entry name" value="RecC"/>
    <property type="match status" value="1"/>
</dbReference>
<keyword evidence="8 10" id="KW-0238">DNA-binding</keyword>
<name>A0ABT0E564_9GAMM</name>
<proteinExistence type="inferred from homology"/>
<comment type="subunit">
    <text evidence="10">Heterotrimer of RecB, RecC and RecD. All subunits contribute to DNA-binding.</text>
</comment>
<organism evidence="12 13">
    <name type="scientific">Alcanivorax quisquiliarum</name>
    <dbReference type="NCBI Taxonomy" id="2933565"/>
    <lineage>
        <taxon>Bacteria</taxon>
        <taxon>Pseudomonadati</taxon>
        <taxon>Pseudomonadota</taxon>
        <taxon>Gammaproteobacteria</taxon>
        <taxon>Oceanospirillales</taxon>
        <taxon>Alcanivoracaceae</taxon>
        <taxon>Alcanivorax</taxon>
    </lineage>
</organism>
<keyword evidence="5 10" id="KW-0347">Helicase</keyword>
<dbReference type="Pfam" id="PF04257">
    <property type="entry name" value="Exonuc_V_gamma"/>
    <property type="match status" value="1"/>
</dbReference>
<keyword evidence="2 10" id="KW-0547">Nucleotide-binding</keyword>
<evidence type="ECO:0000256" key="6">
    <source>
        <dbReference type="ARBA" id="ARBA00022839"/>
    </source>
</evidence>
<dbReference type="InterPro" id="IPR027417">
    <property type="entry name" value="P-loop_NTPase"/>
</dbReference>
<dbReference type="RefSeq" id="WP_246948495.1">
    <property type="nucleotide sequence ID" value="NZ_JALKII010000002.1"/>
</dbReference>
<evidence type="ECO:0000256" key="4">
    <source>
        <dbReference type="ARBA" id="ARBA00022801"/>
    </source>
</evidence>
<dbReference type="Gene3D" id="1.10.10.160">
    <property type="match status" value="1"/>
</dbReference>
<gene>
    <name evidence="10 12" type="primary">recC</name>
    <name evidence="12" type="ORF">MU846_03545</name>
</gene>
<evidence type="ECO:0000256" key="3">
    <source>
        <dbReference type="ARBA" id="ARBA00022763"/>
    </source>
</evidence>
<sequence length="1105" mass="123062">MHYLYQSNRLEDLAAMLAALLRSQPPEPLAAEPILVHSPGMATWLRLSLARDLGIAANLEFPLPSSFFWKLHRQLHPELPEQSAWSKEGMLWHLLALLPQMLVQPDGAPLAEYLHDDRPLRRFQLCQQIADLFDQYLVYRPAWMTAWERGEIENVPPQRRWQPLLWQQLAARIRAQAPGDLHRGELMDADTLATRLKQARLPQRVCLFGPTTQPAAQLQALGVLGDHVDVHLFLLNPSQEYWGHVQSDRQLARRRVEALQRGETWEALPDETGNPLLASLGGQGRELLELLLGGLWPQTQDIDSFTAPSETTLLGQVQADIFHLRDGREAPRAPAQHNIQLHDCHSPMREVEVLHDRLLALFQAQPDLQPRDVVVMMPQVSDYAPLIEAVFGAEGSGAPVIPWAIADRSLAEEAPVLRAFLQLLQPRLSRFTANEVMDLLDVAPLRERFGFSVDDLPLLRSWIEQAQIRWGLDGKHRERLGLPGFTENSWAAGLQRLLLGVAMGEGEALWQGIASLPGLTQGQAELAGKLAWCLHQLQRFDSAVNSPCSAVDWQARLNQLLDDCFQSDAAWQAELDQLRAALDSFARSASAALGDAPLDVDMVQSWLRQQLSGSAGGQRFLAGRVNFCTLMPMRSVPFRVVCLLGMQDEAYPRPEQPAGHDLMRLQPLPGDRSRRAEDRYLFLEALLSARDQLFISWCGRDSRDNSERPPSVVLAELTDYLDQAFETEAGNGTPLSKLLTIEHPLQPFSARYFDGADAGLFSYSQLWRDVAAGPDAAPASGTTALPSDDLPERLLAPGIAELARFLRNPARTFLEQRLGVFLGTSDESLEDDEPFAATGLDTWQLEQDVLEHTLAGEDRSDLLARWQARGQLPPGEAGQRFLQEHVEAAEEHAHRVQALWHKGEVLGIQPYFIQEPAGTSGADAVTLAGHLTDITGAGWQARNASRLFREAPKKAALLSASRATPKVRHLLPYWLTHLVLNTLTLPEPARISTLFFRDVQLRLLALAQADAEAHLRTILRAYRHGLETPLTFLPQSGWAALLYPDEPARLAVELLGTERSAGEASDPAVRRLFPHFDDALYAAFARAGERLLAPLRAAAEVLPYD</sequence>
<dbReference type="InterPro" id="IPR013986">
    <property type="entry name" value="DExx_box_DNA_helicase_dom_sf"/>
</dbReference>
<reference evidence="12" key="1">
    <citation type="submission" date="2022-04" db="EMBL/GenBank/DDBJ databases">
        <title>Alcanivorax sp. CY1518 draft genome sequence.</title>
        <authorList>
            <person name="Zhao G."/>
            <person name="An M."/>
        </authorList>
    </citation>
    <scope>NUCLEOTIDE SEQUENCE</scope>
    <source>
        <strain evidence="12">CY1518</strain>
    </source>
</reference>
<protein>
    <recommendedName>
        <fullName evidence="10">RecBCD enzyme subunit RecC</fullName>
    </recommendedName>
    <alternativeName>
        <fullName evidence="10">Exonuclease V subunit RecC</fullName>
        <shortName evidence="10">ExoV subunit RecC</shortName>
    </alternativeName>
    <alternativeName>
        <fullName evidence="10">Helicase/nuclease RecBCD subunit RecC</fullName>
    </alternativeName>
</protein>
<dbReference type="Pfam" id="PF17946">
    <property type="entry name" value="RecC_C"/>
    <property type="match status" value="1"/>
</dbReference>
<feature type="domain" description="RecC C-terminal" evidence="11">
    <location>
        <begin position="799"/>
        <end position="1041"/>
    </location>
</feature>
<dbReference type="Gene3D" id="1.10.10.990">
    <property type="match status" value="1"/>
</dbReference>
<comment type="function">
    <text evidence="10">A helicase/nuclease that prepares dsDNA breaks (DSB) for recombinational DNA repair. Binds to DSBs and unwinds DNA via a highly rapid and processive ATP-dependent bidirectional helicase activity. Unwinds dsDNA until it encounters a Chi (crossover hotspot instigator) sequence from the 3' direction. Cuts ssDNA a few nucleotides 3' to the Chi site. The properties and activities of the enzyme are changed at Chi. The Chi-altered holoenzyme produces a long 3'-ssDNA overhang and facilitates RecA-binding to the ssDNA for homologous DNA recombination and repair. Holoenzyme degrades any linearized DNA that is unable to undergo homologous recombination. In the holoenzyme this subunit recognizes the wild-type Chi sequence, and when added to isolated RecB increases its ATP-dependent helicase processivity.</text>
</comment>
<keyword evidence="3 10" id="KW-0227">DNA damage</keyword>
<evidence type="ECO:0000256" key="7">
    <source>
        <dbReference type="ARBA" id="ARBA00022840"/>
    </source>
</evidence>
<dbReference type="GO" id="GO:0008854">
    <property type="term" value="F:exodeoxyribonuclease V activity"/>
    <property type="evidence" value="ECO:0007669"/>
    <property type="project" value="UniProtKB-EC"/>
</dbReference>
<dbReference type="EMBL" id="JALKII010000002">
    <property type="protein sequence ID" value="MCK0536772.1"/>
    <property type="molecule type" value="Genomic_DNA"/>
</dbReference>
<evidence type="ECO:0000313" key="13">
    <source>
        <dbReference type="Proteomes" id="UP001165524"/>
    </source>
</evidence>
<evidence type="ECO:0000256" key="8">
    <source>
        <dbReference type="ARBA" id="ARBA00023125"/>
    </source>
</evidence>